<evidence type="ECO:0000313" key="1">
    <source>
        <dbReference type="EMBL" id="EMN02190.1"/>
    </source>
</evidence>
<dbReference type="Proteomes" id="UP000012099">
    <property type="component" value="Unassembled WGS sequence"/>
</dbReference>
<reference evidence="1 2" key="1">
    <citation type="submission" date="2013-01" db="EMBL/GenBank/DDBJ databases">
        <authorList>
            <person name="Harkins D.M."/>
            <person name="Durkin A.S."/>
            <person name="Brinkac L.M."/>
            <person name="Haft D.H."/>
            <person name="Selengut J.D."/>
            <person name="Sanka R."/>
            <person name="DePew J."/>
            <person name="Purushe J."/>
            <person name="Whelen A.C."/>
            <person name="Vinetz J.M."/>
            <person name="Sutton G.G."/>
            <person name="Nierman W.C."/>
            <person name="Fouts D.E."/>
        </authorList>
    </citation>
    <scope>NUCLEOTIDE SEQUENCE [LARGE SCALE GENOMIC DNA]</scope>
    <source>
        <strain evidence="1 2">2007001578</strain>
    </source>
</reference>
<accession>A0ABN0J583</accession>
<keyword evidence="2" id="KW-1185">Reference proteome</keyword>
<sequence length="44" mass="5015">MGNFLKIGVPTFSKSTAKSGFYKANLLRQIYVKIVKSRKSYNET</sequence>
<protein>
    <submittedName>
        <fullName evidence="1">Uncharacterized protein</fullName>
    </submittedName>
</protein>
<dbReference type="EMBL" id="AHMH02000024">
    <property type="protein sequence ID" value="EMN02190.1"/>
    <property type="molecule type" value="Genomic_DNA"/>
</dbReference>
<evidence type="ECO:0000313" key="2">
    <source>
        <dbReference type="Proteomes" id="UP000012099"/>
    </source>
</evidence>
<name>A0ABN0J583_9LEPT</name>
<gene>
    <name evidence="1" type="ORF">LEP1GSC035_0154</name>
</gene>
<comment type="caution">
    <text evidence="1">The sequence shown here is derived from an EMBL/GenBank/DDBJ whole genome shotgun (WGS) entry which is preliminary data.</text>
</comment>
<organism evidence="1 2">
    <name type="scientific">Leptospira noguchii str. 2007001578</name>
    <dbReference type="NCBI Taxonomy" id="1049974"/>
    <lineage>
        <taxon>Bacteria</taxon>
        <taxon>Pseudomonadati</taxon>
        <taxon>Spirochaetota</taxon>
        <taxon>Spirochaetia</taxon>
        <taxon>Leptospirales</taxon>
        <taxon>Leptospiraceae</taxon>
        <taxon>Leptospira</taxon>
    </lineage>
</organism>
<proteinExistence type="predicted"/>